<dbReference type="EMBL" id="MLYV02000042">
    <property type="protein sequence ID" value="PSS37501.1"/>
    <property type="molecule type" value="Genomic_DNA"/>
</dbReference>
<reference evidence="1 2" key="1">
    <citation type="submission" date="2018-02" db="EMBL/GenBank/DDBJ databases">
        <title>Genome sequence of the basidiomycete white-rot fungus Phlebia centrifuga.</title>
        <authorList>
            <person name="Granchi Z."/>
            <person name="Peng M."/>
            <person name="de Vries R.P."/>
            <person name="Hilden K."/>
            <person name="Makela M.R."/>
            <person name="Grigoriev I."/>
            <person name="Riley R."/>
        </authorList>
    </citation>
    <scope>NUCLEOTIDE SEQUENCE [LARGE SCALE GENOMIC DNA]</scope>
    <source>
        <strain evidence="1 2">FBCC195</strain>
    </source>
</reference>
<proteinExistence type="predicted"/>
<dbReference type="Proteomes" id="UP000186601">
    <property type="component" value="Unassembled WGS sequence"/>
</dbReference>
<accession>A0A2R6S5D3</accession>
<organism evidence="1 2">
    <name type="scientific">Hermanssonia centrifuga</name>
    <dbReference type="NCBI Taxonomy" id="98765"/>
    <lineage>
        <taxon>Eukaryota</taxon>
        <taxon>Fungi</taxon>
        <taxon>Dikarya</taxon>
        <taxon>Basidiomycota</taxon>
        <taxon>Agaricomycotina</taxon>
        <taxon>Agaricomycetes</taxon>
        <taxon>Polyporales</taxon>
        <taxon>Meruliaceae</taxon>
        <taxon>Hermanssonia</taxon>
    </lineage>
</organism>
<protein>
    <submittedName>
        <fullName evidence="1">Uncharacterized protein</fullName>
    </submittedName>
</protein>
<name>A0A2R6S5D3_9APHY</name>
<evidence type="ECO:0000313" key="2">
    <source>
        <dbReference type="Proteomes" id="UP000186601"/>
    </source>
</evidence>
<comment type="caution">
    <text evidence="1">The sequence shown here is derived from an EMBL/GenBank/DDBJ whole genome shotgun (WGS) entry which is preliminary data.</text>
</comment>
<sequence>MPITLDTPLALYSIPAIWYTAFYPVNAKVPYSADVLCTDMLSHILKPRANTGRVKELPFVDTKVAERYARLDGAHENGMENLPLWIGAIVRSIILEIRPTFDRSKGISLQATW</sequence>
<gene>
    <name evidence="1" type="ORF">PHLCEN_2v708</name>
</gene>
<dbReference type="AlphaFoldDB" id="A0A2R6S5D3"/>
<evidence type="ECO:0000313" key="1">
    <source>
        <dbReference type="EMBL" id="PSS37501.1"/>
    </source>
</evidence>
<keyword evidence="2" id="KW-1185">Reference proteome</keyword>
<dbReference type="OrthoDB" id="2794195at2759"/>